<feature type="region of interest" description="Disordered" evidence="1">
    <location>
        <begin position="47"/>
        <end position="67"/>
    </location>
</feature>
<protein>
    <submittedName>
        <fullName evidence="2">Uncharacterized protein</fullName>
    </submittedName>
</protein>
<name>I3UD06_ADVKW</name>
<organism evidence="2 3">
    <name type="scientific">Advenella kashmirensis (strain DSM 17095 / LMG 22695 / WT001)</name>
    <name type="common">Tetrathiobacter kashmirensis</name>
    <dbReference type="NCBI Taxonomy" id="1036672"/>
    <lineage>
        <taxon>Bacteria</taxon>
        <taxon>Pseudomonadati</taxon>
        <taxon>Pseudomonadota</taxon>
        <taxon>Betaproteobacteria</taxon>
        <taxon>Burkholderiales</taxon>
        <taxon>Alcaligenaceae</taxon>
    </lineage>
</organism>
<keyword evidence="3" id="KW-1185">Reference proteome</keyword>
<dbReference type="KEGG" id="aka:TKWG_14070"/>
<dbReference type="HOGENOM" id="CLU_2802792_0_0_4"/>
<accession>I3UD06</accession>
<sequence length="67" mass="7456">MKLTDNMTAVITHTAQESQKTPVDDRVDRAMELGMFLRARRESLDPRRLETAKGMGVPARPGCAAKK</sequence>
<dbReference type="AlphaFoldDB" id="I3UD06"/>
<dbReference type="STRING" id="1036672.TKWG_14070"/>
<proteinExistence type="predicted"/>
<evidence type="ECO:0000313" key="2">
    <source>
        <dbReference type="EMBL" id="AFK62894.1"/>
    </source>
</evidence>
<dbReference type="Proteomes" id="UP000005267">
    <property type="component" value="Chromosome"/>
</dbReference>
<gene>
    <name evidence="2" type="ordered locus">TKWG_14070</name>
</gene>
<dbReference type="EMBL" id="CP003555">
    <property type="protein sequence ID" value="AFK62894.1"/>
    <property type="molecule type" value="Genomic_DNA"/>
</dbReference>
<reference evidence="2 3" key="1">
    <citation type="journal article" date="2011" name="J. Bacteriol.">
        <title>Whole-genome shotgun sequencing of the sulfur-oxidizing chemoautotroph Tetrathiobacter kashmirensis.</title>
        <authorList>
            <person name="Ghosh W."/>
            <person name="George A."/>
            <person name="Agarwal A."/>
            <person name="Raj P."/>
            <person name="Alam M."/>
            <person name="Pyne P."/>
            <person name="Das Gupta S.K."/>
        </authorList>
    </citation>
    <scope>NUCLEOTIDE SEQUENCE [LARGE SCALE GENOMIC DNA]</scope>
    <source>
        <strain evidence="2 3">WT001</strain>
    </source>
</reference>
<dbReference type="RefSeq" id="WP_014750985.1">
    <property type="nucleotide sequence ID" value="NC_017964.1"/>
</dbReference>
<evidence type="ECO:0000313" key="3">
    <source>
        <dbReference type="Proteomes" id="UP000005267"/>
    </source>
</evidence>
<evidence type="ECO:0000256" key="1">
    <source>
        <dbReference type="SAM" id="MobiDB-lite"/>
    </source>
</evidence>
<reference evidence="3" key="2">
    <citation type="journal article" date="2013" name="PLoS ONE">
        <title>Genome implosion elicits host-confinement in Alcaligenaceae: evidence from the comparative genomics of Tetrathiobacter kashmirensis, a pathogen in the making.</title>
        <authorList>
            <person name="Ghosh W."/>
            <person name="Alam M."/>
            <person name="Roy C."/>
            <person name="Pyne P."/>
            <person name="George A."/>
            <person name="Chakraborty R."/>
            <person name="Majumder S."/>
            <person name="Agarwal A."/>
            <person name="Chakraborty S."/>
            <person name="Majumdar S."/>
            <person name="Gupta S.K."/>
        </authorList>
    </citation>
    <scope>NUCLEOTIDE SEQUENCE [LARGE SCALE GENOMIC DNA]</scope>
    <source>
        <strain evidence="3">WT001</strain>
    </source>
</reference>